<dbReference type="Proteomes" id="UP000625247">
    <property type="component" value="Unassembled WGS sequence"/>
</dbReference>
<dbReference type="EMBL" id="JACYNP010000011">
    <property type="protein sequence ID" value="MBD8123664.1"/>
    <property type="molecule type" value="Genomic_DNA"/>
</dbReference>
<dbReference type="SMART" id="SM00342">
    <property type="entry name" value="HTH_ARAC"/>
    <property type="match status" value="1"/>
</dbReference>
<evidence type="ECO:0000256" key="1">
    <source>
        <dbReference type="ARBA" id="ARBA00023015"/>
    </source>
</evidence>
<evidence type="ECO:0000256" key="2">
    <source>
        <dbReference type="ARBA" id="ARBA00023125"/>
    </source>
</evidence>
<reference evidence="5 6" key="1">
    <citation type="journal article" date="2020" name="FEMS Microbiol. Ecol.">
        <title>Temporal dynamics of bacterial communities during seed development and maturation.</title>
        <authorList>
            <person name="Chesneau G."/>
            <person name="Torres-Cortes G."/>
            <person name="Briand M."/>
            <person name="Darrasse A."/>
            <person name="Preveaux A."/>
            <person name="Marais C."/>
            <person name="Jacques M.A."/>
            <person name="Shade A."/>
            <person name="Barret M."/>
        </authorList>
    </citation>
    <scope>NUCLEOTIDE SEQUENCE [LARGE SCALE GENOMIC DNA]</scope>
    <source>
        <strain evidence="5 6">CFBP13723</strain>
    </source>
</reference>
<keyword evidence="1" id="KW-0805">Transcription regulation</keyword>
<dbReference type="InterPro" id="IPR009057">
    <property type="entry name" value="Homeodomain-like_sf"/>
</dbReference>
<dbReference type="SUPFAM" id="SSF51215">
    <property type="entry name" value="Regulatory protein AraC"/>
    <property type="match status" value="1"/>
</dbReference>
<keyword evidence="3" id="KW-0804">Transcription</keyword>
<dbReference type="InterPro" id="IPR018060">
    <property type="entry name" value="HTH_AraC"/>
</dbReference>
<keyword evidence="2" id="KW-0238">DNA-binding</keyword>
<dbReference type="InterPro" id="IPR018062">
    <property type="entry name" value="HTH_AraC-typ_CS"/>
</dbReference>
<dbReference type="Pfam" id="PF12833">
    <property type="entry name" value="HTH_18"/>
    <property type="match status" value="1"/>
</dbReference>
<evidence type="ECO:0000259" key="4">
    <source>
        <dbReference type="PROSITE" id="PS01124"/>
    </source>
</evidence>
<dbReference type="PANTHER" id="PTHR43280:SF2">
    <property type="entry name" value="HTH-TYPE TRANSCRIPTIONAL REGULATOR EXSA"/>
    <property type="match status" value="1"/>
</dbReference>
<keyword evidence="6" id="KW-1185">Reference proteome</keyword>
<comment type="caution">
    <text evidence="5">The sequence shown here is derived from an EMBL/GenBank/DDBJ whole genome shotgun (WGS) entry which is preliminary data.</text>
</comment>
<dbReference type="RefSeq" id="WP_191945540.1">
    <property type="nucleotide sequence ID" value="NZ_JACYNP010000011.1"/>
</dbReference>
<gene>
    <name evidence="5" type="ORF">IFT62_20880</name>
</gene>
<evidence type="ECO:0000256" key="3">
    <source>
        <dbReference type="ARBA" id="ARBA00023163"/>
    </source>
</evidence>
<proteinExistence type="predicted"/>
<name>A0ABR9AE70_9PSED</name>
<dbReference type="SUPFAM" id="SSF46689">
    <property type="entry name" value="Homeodomain-like"/>
    <property type="match status" value="2"/>
</dbReference>
<organism evidence="5 6">
    <name type="scientific">Pseudomonas lutea</name>
    <dbReference type="NCBI Taxonomy" id="243924"/>
    <lineage>
        <taxon>Bacteria</taxon>
        <taxon>Pseudomonadati</taxon>
        <taxon>Pseudomonadota</taxon>
        <taxon>Gammaproteobacteria</taxon>
        <taxon>Pseudomonadales</taxon>
        <taxon>Pseudomonadaceae</taxon>
        <taxon>Pseudomonas</taxon>
    </lineage>
</organism>
<sequence length="307" mass="34641">MIRVLNKRHNYSNGLDRQAGVGALKLDGLLMTYMSRKLNGNSPEIFHLETSDTTGYAVDWHAHDCHMLLLPRQGSLLLSTESSKTSHVSRQSFSFVPAGFAHATQATPGQEQHMTLYVDPSYVRRQEQAHGFQDFAKRVDRSGVWQASAALGNILHLHDQLQSNIPTEAFQRQLPNLNHLLFEECARVIASQETQQPQEPLQQVPLVRDIQRYIRENPGANLDVDSIAYEFHLSRRHLTRIFKAATNETLLDFTTRIRLETASGLISNTSLSILEVSLAVGLESPSYLARLFKRHLGLTPSELRKPL</sequence>
<evidence type="ECO:0000313" key="5">
    <source>
        <dbReference type="EMBL" id="MBD8123664.1"/>
    </source>
</evidence>
<dbReference type="PROSITE" id="PS01124">
    <property type="entry name" value="HTH_ARAC_FAMILY_2"/>
    <property type="match status" value="1"/>
</dbReference>
<dbReference type="PANTHER" id="PTHR43280">
    <property type="entry name" value="ARAC-FAMILY TRANSCRIPTIONAL REGULATOR"/>
    <property type="match status" value="1"/>
</dbReference>
<accession>A0ABR9AE70</accession>
<protein>
    <submittedName>
        <fullName evidence="5">AraC family transcriptional regulator</fullName>
    </submittedName>
</protein>
<feature type="domain" description="HTH araC/xylS-type" evidence="4">
    <location>
        <begin position="208"/>
        <end position="306"/>
    </location>
</feature>
<dbReference type="InterPro" id="IPR037923">
    <property type="entry name" value="HTH-like"/>
</dbReference>
<evidence type="ECO:0000313" key="6">
    <source>
        <dbReference type="Proteomes" id="UP000625247"/>
    </source>
</evidence>
<dbReference type="PROSITE" id="PS00041">
    <property type="entry name" value="HTH_ARAC_FAMILY_1"/>
    <property type="match status" value="1"/>
</dbReference>
<dbReference type="Gene3D" id="1.10.10.60">
    <property type="entry name" value="Homeodomain-like"/>
    <property type="match status" value="2"/>
</dbReference>